<reference evidence="2" key="3">
    <citation type="submission" date="2023-05" db="EMBL/GenBank/DDBJ databases">
        <authorList>
            <person name="Smith C.H."/>
        </authorList>
    </citation>
    <scope>NUCLEOTIDE SEQUENCE</scope>
    <source>
        <strain evidence="2">CHS0354</strain>
        <tissue evidence="2">Mantle</tissue>
    </source>
</reference>
<accession>A0AAE0TBT7</accession>
<dbReference type="Proteomes" id="UP001195483">
    <property type="component" value="Unassembled WGS sequence"/>
</dbReference>
<dbReference type="EMBL" id="JAEAOA010001541">
    <property type="protein sequence ID" value="KAK3607535.1"/>
    <property type="molecule type" value="Genomic_DNA"/>
</dbReference>
<proteinExistence type="predicted"/>
<gene>
    <name evidence="2" type="ORF">CHS0354_025790</name>
</gene>
<feature type="region of interest" description="Disordered" evidence="1">
    <location>
        <begin position="1"/>
        <end position="22"/>
    </location>
</feature>
<evidence type="ECO:0000313" key="3">
    <source>
        <dbReference type="Proteomes" id="UP001195483"/>
    </source>
</evidence>
<protein>
    <submittedName>
        <fullName evidence="2">Uncharacterized protein</fullName>
    </submittedName>
</protein>
<feature type="compositionally biased region" description="Polar residues" evidence="1">
    <location>
        <begin position="120"/>
        <end position="133"/>
    </location>
</feature>
<sequence length="142" mass="16114">MQGLRHVSGSQLSLPSNSNDLPPVDTNLTSFNMLRHLYTHLETQLCKSYRPHVVYVPSSESENKNMSIKKEHKGKKKFKGAQIAIETVNHFEKTAQIRRMSRQANDLKSPALDDKLKSQLELSNKPMSKSLPNLSAIKEENE</sequence>
<feature type="region of interest" description="Disordered" evidence="1">
    <location>
        <begin position="99"/>
        <end position="142"/>
    </location>
</feature>
<dbReference type="AlphaFoldDB" id="A0AAE0TBT7"/>
<reference evidence="2" key="1">
    <citation type="journal article" date="2021" name="Genome Biol. Evol.">
        <title>A High-Quality Reference Genome for a Parasitic Bivalve with Doubly Uniparental Inheritance (Bivalvia: Unionida).</title>
        <authorList>
            <person name="Smith C.H."/>
        </authorList>
    </citation>
    <scope>NUCLEOTIDE SEQUENCE</scope>
    <source>
        <strain evidence="2">CHS0354</strain>
    </source>
</reference>
<name>A0AAE0TBT7_9BIVA</name>
<evidence type="ECO:0000256" key="1">
    <source>
        <dbReference type="SAM" id="MobiDB-lite"/>
    </source>
</evidence>
<comment type="caution">
    <text evidence="2">The sequence shown here is derived from an EMBL/GenBank/DDBJ whole genome shotgun (WGS) entry which is preliminary data.</text>
</comment>
<keyword evidence="3" id="KW-1185">Reference proteome</keyword>
<evidence type="ECO:0000313" key="2">
    <source>
        <dbReference type="EMBL" id="KAK3607535.1"/>
    </source>
</evidence>
<feature type="compositionally biased region" description="Polar residues" evidence="1">
    <location>
        <begin position="8"/>
        <end position="22"/>
    </location>
</feature>
<organism evidence="2 3">
    <name type="scientific">Potamilus streckersoni</name>
    <dbReference type="NCBI Taxonomy" id="2493646"/>
    <lineage>
        <taxon>Eukaryota</taxon>
        <taxon>Metazoa</taxon>
        <taxon>Spiralia</taxon>
        <taxon>Lophotrochozoa</taxon>
        <taxon>Mollusca</taxon>
        <taxon>Bivalvia</taxon>
        <taxon>Autobranchia</taxon>
        <taxon>Heteroconchia</taxon>
        <taxon>Palaeoheterodonta</taxon>
        <taxon>Unionida</taxon>
        <taxon>Unionoidea</taxon>
        <taxon>Unionidae</taxon>
        <taxon>Ambleminae</taxon>
        <taxon>Lampsilini</taxon>
        <taxon>Potamilus</taxon>
    </lineage>
</organism>
<reference evidence="2" key="2">
    <citation type="journal article" date="2021" name="Genome Biol. Evol.">
        <title>Developing a high-quality reference genome for a parasitic bivalve with doubly uniparental inheritance (Bivalvia: Unionida).</title>
        <authorList>
            <person name="Smith C.H."/>
        </authorList>
    </citation>
    <scope>NUCLEOTIDE SEQUENCE</scope>
    <source>
        <strain evidence="2">CHS0354</strain>
        <tissue evidence="2">Mantle</tissue>
    </source>
</reference>